<evidence type="ECO:0000313" key="3">
    <source>
        <dbReference type="Proteomes" id="UP001599756"/>
    </source>
</evidence>
<keyword evidence="3" id="KW-1185">Reference proteome</keyword>
<accession>A0ABW6H9C2</accession>
<dbReference type="RefSeq" id="WP_381804741.1">
    <property type="nucleotide sequence ID" value="NZ_JBHYTS010000036.1"/>
</dbReference>
<dbReference type="Pfam" id="PF13822">
    <property type="entry name" value="ACC_epsilon"/>
    <property type="match status" value="1"/>
</dbReference>
<name>A0ABW6H9C2_9ACTN</name>
<sequence length="68" mass="7486">MDHPLSLSIVRGHPTPEELAALTAVLLARLRASTPDAPPEDESARAPWTPTHPRRRPPVAWSRAHARP</sequence>
<protein>
    <submittedName>
        <fullName evidence="2">Acyl-CoA carboxylase epsilon subunit</fullName>
    </submittedName>
</protein>
<evidence type="ECO:0000313" key="2">
    <source>
        <dbReference type="EMBL" id="MFE1753238.1"/>
    </source>
</evidence>
<reference evidence="2 3" key="1">
    <citation type="submission" date="2024-09" db="EMBL/GenBank/DDBJ databases">
        <title>The Natural Products Discovery Center: Release of the First 8490 Sequenced Strains for Exploring Actinobacteria Biosynthetic Diversity.</title>
        <authorList>
            <person name="Kalkreuter E."/>
            <person name="Kautsar S.A."/>
            <person name="Yang D."/>
            <person name="Bader C.D."/>
            <person name="Teijaro C.N."/>
            <person name="Fluegel L."/>
            <person name="Davis C.M."/>
            <person name="Simpson J.R."/>
            <person name="Lauterbach L."/>
            <person name="Steele A.D."/>
            <person name="Gui C."/>
            <person name="Meng S."/>
            <person name="Li G."/>
            <person name="Viehrig K."/>
            <person name="Ye F."/>
            <person name="Su P."/>
            <person name="Kiefer A.F."/>
            <person name="Nichols A."/>
            <person name="Cepeda A.J."/>
            <person name="Yan W."/>
            <person name="Fan B."/>
            <person name="Jiang Y."/>
            <person name="Adhikari A."/>
            <person name="Zheng C.-J."/>
            <person name="Schuster L."/>
            <person name="Cowan T.M."/>
            <person name="Smanski M.J."/>
            <person name="Chevrette M.G."/>
            <person name="De Carvalho L.P.S."/>
            <person name="Shen B."/>
        </authorList>
    </citation>
    <scope>NUCLEOTIDE SEQUENCE [LARGE SCALE GENOMIC DNA]</scope>
    <source>
        <strain evidence="2 3">NPDC059500</strain>
    </source>
</reference>
<feature type="region of interest" description="Disordered" evidence="1">
    <location>
        <begin position="33"/>
        <end position="68"/>
    </location>
</feature>
<proteinExistence type="predicted"/>
<comment type="caution">
    <text evidence="2">The sequence shown here is derived from an EMBL/GenBank/DDBJ whole genome shotgun (WGS) entry which is preliminary data.</text>
</comment>
<organism evidence="2 3">
    <name type="scientific">Streptomyces anandii</name>
    <dbReference type="NCBI Taxonomy" id="285454"/>
    <lineage>
        <taxon>Bacteria</taxon>
        <taxon>Bacillati</taxon>
        <taxon>Actinomycetota</taxon>
        <taxon>Actinomycetes</taxon>
        <taxon>Kitasatosporales</taxon>
        <taxon>Streptomycetaceae</taxon>
        <taxon>Streptomyces</taxon>
    </lineage>
</organism>
<dbReference type="EMBL" id="JBHYTS010000036">
    <property type="protein sequence ID" value="MFE1753238.1"/>
    <property type="molecule type" value="Genomic_DNA"/>
</dbReference>
<dbReference type="Proteomes" id="UP001599756">
    <property type="component" value="Unassembled WGS sequence"/>
</dbReference>
<evidence type="ECO:0000256" key="1">
    <source>
        <dbReference type="SAM" id="MobiDB-lite"/>
    </source>
</evidence>
<gene>
    <name evidence="2" type="ORF">ACFW88_22300</name>
</gene>
<dbReference type="InterPro" id="IPR032716">
    <property type="entry name" value="ACC_epsilon"/>
</dbReference>